<dbReference type="InterPro" id="IPR016064">
    <property type="entry name" value="NAD/diacylglycerol_kinase_sf"/>
</dbReference>
<name>A0A6A6BNW0_9PEZI</name>
<dbReference type="InterPro" id="IPR001206">
    <property type="entry name" value="Diacylglycerol_kinase_cat_dom"/>
</dbReference>
<accession>A0A6A6BNW0</accession>
<dbReference type="InterPro" id="IPR050187">
    <property type="entry name" value="Lipid_Phosphate_FormReg"/>
</dbReference>
<dbReference type="GeneID" id="54297447"/>
<evidence type="ECO:0000313" key="3">
    <source>
        <dbReference type="Proteomes" id="UP000799438"/>
    </source>
</evidence>
<reference evidence="2" key="1">
    <citation type="journal article" date="2020" name="Stud. Mycol.">
        <title>101 Dothideomycetes genomes: a test case for predicting lifestyles and emergence of pathogens.</title>
        <authorList>
            <person name="Haridas S."/>
            <person name="Albert R."/>
            <person name="Binder M."/>
            <person name="Bloem J."/>
            <person name="Labutti K."/>
            <person name="Salamov A."/>
            <person name="Andreopoulos B."/>
            <person name="Baker S."/>
            <person name="Barry K."/>
            <person name="Bills G."/>
            <person name="Bluhm B."/>
            <person name="Cannon C."/>
            <person name="Castanera R."/>
            <person name="Culley D."/>
            <person name="Daum C."/>
            <person name="Ezra D."/>
            <person name="Gonzalez J."/>
            <person name="Henrissat B."/>
            <person name="Kuo A."/>
            <person name="Liang C."/>
            <person name="Lipzen A."/>
            <person name="Lutzoni F."/>
            <person name="Magnuson J."/>
            <person name="Mondo S."/>
            <person name="Nolan M."/>
            <person name="Ohm R."/>
            <person name="Pangilinan J."/>
            <person name="Park H.-J."/>
            <person name="Ramirez L."/>
            <person name="Alfaro M."/>
            <person name="Sun H."/>
            <person name="Tritt A."/>
            <person name="Yoshinaga Y."/>
            <person name="Zwiers L.-H."/>
            <person name="Turgeon B."/>
            <person name="Goodwin S."/>
            <person name="Spatafora J."/>
            <person name="Crous P."/>
            <person name="Grigoriev I."/>
        </authorList>
    </citation>
    <scope>NUCLEOTIDE SEQUENCE</scope>
    <source>
        <strain evidence="2">CBS 121167</strain>
    </source>
</reference>
<dbReference type="Gene3D" id="2.60.200.40">
    <property type="match status" value="1"/>
</dbReference>
<dbReference type="GO" id="GO:0001727">
    <property type="term" value="F:lipid kinase activity"/>
    <property type="evidence" value="ECO:0007669"/>
    <property type="project" value="TreeGrafter"/>
</dbReference>
<proteinExistence type="predicted"/>
<gene>
    <name evidence="2" type="ORF">K452DRAFT_284513</name>
</gene>
<sequence length="463" mass="49854">MSLLHSEPSACEGQFDGAAVDFTYAGGRGELGLRYRANGSTEAIDGQSIIACIADGDEHALLYVDAPTDAQALPAFKSARARNLPPAFVADNLLRQKPVATPDAGIHVVVSTKSGTCLAEQFYNDALVPLLRALGLQEDLDYAVHRTRSANTVTELTRDIFLPAANDGVTQRIIVLAGDGGILDITNGLLAGARSERFVPPAVALLPVGTGNALAHSSGVTDDNTWGLATLARGETAALPLLRATFSPGARLLVDEGSREEELPLRDLDGRPIVYGAVVCSWGMHAGLVADSDTAEYRKYGVERFQMAAKEALYPADGGEPHHYRGKVSLLKVSEGLDSWTPLERREHAYVLATLVSRLEKTFMISPSSAPLGGELRLVHFGPMAGDEVMRVMGLAYQGGKHVDEPAVGYEAVDGVRIDFEGAEEEARWRRICVDGKIVRVEKSGWVEMRRERAQVVELVRDT</sequence>
<dbReference type="OrthoDB" id="3853857at2759"/>
<protein>
    <recommendedName>
        <fullName evidence="1">DAGKc domain-containing protein</fullName>
    </recommendedName>
</protein>
<dbReference type="Pfam" id="PF00781">
    <property type="entry name" value="DAGK_cat"/>
    <property type="match status" value="1"/>
</dbReference>
<dbReference type="InterPro" id="IPR017438">
    <property type="entry name" value="ATP-NAD_kinase_N"/>
</dbReference>
<dbReference type="Proteomes" id="UP000799438">
    <property type="component" value="Unassembled WGS sequence"/>
</dbReference>
<evidence type="ECO:0000259" key="1">
    <source>
        <dbReference type="PROSITE" id="PS50146"/>
    </source>
</evidence>
<dbReference type="SMART" id="SM00046">
    <property type="entry name" value="DAGKc"/>
    <property type="match status" value="1"/>
</dbReference>
<dbReference type="PANTHER" id="PTHR12358:SF108">
    <property type="entry name" value="DAGKC DOMAIN-CONTAINING PROTEIN"/>
    <property type="match status" value="1"/>
</dbReference>
<dbReference type="GO" id="GO:0046512">
    <property type="term" value="P:sphingosine biosynthetic process"/>
    <property type="evidence" value="ECO:0007669"/>
    <property type="project" value="TreeGrafter"/>
</dbReference>
<dbReference type="GO" id="GO:0005737">
    <property type="term" value="C:cytoplasm"/>
    <property type="evidence" value="ECO:0007669"/>
    <property type="project" value="TreeGrafter"/>
</dbReference>
<evidence type="ECO:0000313" key="2">
    <source>
        <dbReference type="EMBL" id="KAF2145123.1"/>
    </source>
</evidence>
<dbReference type="AlphaFoldDB" id="A0A6A6BNW0"/>
<dbReference type="EMBL" id="ML995478">
    <property type="protein sequence ID" value="KAF2145123.1"/>
    <property type="molecule type" value="Genomic_DNA"/>
</dbReference>
<dbReference type="PROSITE" id="PS50146">
    <property type="entry name" value="DAGK"/>
    <property type="match status" value="1"/>
</dbReference>
<dbReference type="RefSeq" id="XP_033400835.1">
    <property type="nucleotide sequence ID" value="XM_033539951.1"/>
</dbReference>
<feature type="domain" description="DAGKc" evidence="1">
    <location>
        <begin position="101"/>
        <end position="249"/>
    </location>
</feature>
<dbReference type="PANTHER" id="PTHR12358">
    <property type="entry name" value="SPHINGOSINE KINASE"/>
    <property type="match status" value="1"/>
</dbReference>
<organism evidence="2 3">
    <name type="scientific">Aplosporella prunicola CBS 121167</name>
    <dbReference type="NCBI Taxonomy" id="1176127"/>
    <lineage>
        <taxon>Eukaryota</taxon>
        <taxon>Fungi</taxon>
        <taxon>Dikarya</taxon>
        <taxon>Ascomycota</taxon>
        <taxon>Pezizomycotina</taxon>
        <taxon>Dothideomycetes</taxon>
        <taxon>Dothideomycetes incertae sedis</taxon>
        <taxon>Botryosphaeriales</taxon>
        <taxon>Aplosporellaceae</taxon>
        <taxon>Aplosporella</taxon>
    </lineage>
</organism>
<dbReference type="GO" id="GO:0016020">
    <property type="term" value="C:membrane"/>
    <property type="evidence" value="ECO:0007669"/>
    <property type="project" value="TreeGrafter"/>
</dbReference>
<dbReference type="SUPFAM" id="SSF111331">
    <property type="entry name" value="NAD kinase/diacylglycerol kinase-like"/>
    <property type="match status" value="1"/>
</dbReference>
<dbReference type="Gene3D" id="3.40.50.10330">
    <property type="entry name" value="Probable inorganic polyphosphate/atp-NAD kinase, domain 1"/>
    <property type="match status" value="1"/>
</dbReference>
<keyword evidence="3" id="KW-1185">Reference proteome</keyword>